<feature type="domain" description="Threonine/Serine exporter ThrE" evidence="9">
    <location>
        <begin position="319"/>
        <end position="447"/>
    </location>
</feature>
<feature type="transmembrane region" description="Helical" evidence="7">
    <location>
        <begin position="239"/>
        <end position="259"/>
    </location>
</feature>
<evidence type="ECO:0000256" key="7">
    <source>
        <dbReference type="SAM" id="Phobius"/>
    </source>
</evidence>
<dbReference type="EMBL" id="JAUQYP010000001">
    <property type="protein sequence ID" value="MDO8107859.1"/>
    <property type="molecule type" value="Genomic_DNA"/>
</dbReference>
<feature type="transmembrane region" description="Helical" evidence="7">
    <location>
        <begin position="313"/>
        <end position="332"/>
    </location>
</feature>
<protein>
    <submittedName>
        <fullName evidence="10">Threonine/serine exporter family protein</fullName>
    </submittedName>
</protein>
<feature type="transmembrane region" description="Helical" evidence="7">
    <location>
        <begin position="158"/>
        <end position="191"/>
    </location>
</feature>
<feature type="transmembrane region" description="Helical" evidence="7">
    <location>
        <begin position="203"/>
        <end position="227"/>
    </location>
</feature>
<feature type="transmembrane region" description="Helical" evidence="7">
    <location>
        <begin position="339"/>
        <end position="356"/>
    </location>
</feature>
<name>A0ABT9DC21_9CELL</name>
<comment type="caution">
    <text evidence="10">The sequence shown here is derived from an EMBL/GenBank/DDBJ whole genome shotgun (WGS) entry which is preliminary data.</text>
</comment>
<dbReference type="InterPro" id="IPR050539">
    <property type="entry name" value="ThrE_Dicarb/AminoAcid_Exp"/>
</dbReference>
<accession>A0ABT9DC21</accession>
<proteinExistence type="inferred from homology"/>
<sequence length="465" mass="47265">MRWDVRRLAQRAVGGPPTIPVAVRVRAGELDLPTVHGVLELGLRVGEAMLSLGAAAADVTTMIQRVTSAFGLEGAQVDLTFTSITASYDPGSLGVPITVMRVARMRTVDYDRLAKVLDLAADVTTRRVPISEAAAILERAHDDLDVILRAPHPYRPALVTLVLSAMAAAVALLLGGGPWVALVAGATTAVIDRVGRRLARWGLPAFFLQAVGAAIATAVAVLLLVLVPRLPVELSVLPPSLVVASGIVVLLAGLSLVGAAEDALSGFHVTASGRVFEVMLLTLGVVVGIGAVLDVSRRLGVALDVVHDLGGTAPFVLQIASAAVVAGAWAVASFAPPRAALVAAAAGGGAWAAFAVLRFLHVGPAVASAGAALLVGFAAESWGPRLRVPSLVASACGIVPLLPGLAIYRGLFLVVDDSSSLGAGAQALLGAAMIGLGLAAGVTLGELVAAPVRRAAWRRRAGRPG</sequence>
<dbReference type="Pfam" id="PF06738">
    <property type="entry name" value="ThrE"/>
    <property type="match status" value="1"/>
</dbReference>
<dbReference type="PANTHER" id="PTHR34390:SF2">
    <property type="entry name" value="SUCCINATE TRANSPORTER SUBUNIT YJJP-RELATED"/>
    <property type="match status" value="1"/>
</dbReference>
<feature type="transmembrane region" description="Helical" evidence="7">
    <location>
        <begin position="427"/>
        <end position="450"/>
    </location>
</feature>
<evidence type="ECO:0000256" key="3">
    <source>
        <dbReference type="ARBA" id="ARBA00022692"/>
    </source>
</evidence>
<dbReference type="InterPro" id="IPR010619">
    <property type="entry name" value="ThrE-like_N"/>
</dbReference>
<keyword evidence="11" id="KW-1185">Reference proteome</keyword>
<feature type="transmembrane region" description="Helical" evidence="7">
    <location>
        <begin position="391"/>
        <end position="415"/>
    </location>
</feature>
<evidence type="ECO:0000259" key="8">
    <source>
        <dbReference type="Pfam" id="PF06738"/>
    </source>
</evidence>
<evidence type="ECO:0000256" key="2">
    <source>
        <dbReference type="ARBA" id="ARBA00022475"/>
    </source>
</evidence>
<dbReference type="Proteomes" id="UP001232536">
    <property type="component" value="Unassembled WGS sequence"/>
</dbReference>
<keyword evidence="4 7" id="KW-1133">Transmembrane helix</keyword>
<gene>
    <name evidence="10" type="ORF">Q6348_11700</name>
</gene>
<dbReference type="Pfam" id="PF12821">
    <property type="entry name" value="ThrE_2"/>
    <property type="match status" value="1"/>
</dbReference>
<evidence type="ECO:0000259" key="9">
    <source>
        <dbReference type="Pfam" id="PF12821"/>
    </source>
</evidence>
<evidence type="ECO:0000313" key="10">
    <source>
        <dbReference type="EMBL" id="MDO8107859.1"/>
    </source>
</evidence>
<feature type="domain" description="Threonine/serine exporter-like N-terminal" evidence="8">
    <location>
        <begin position="43"/>
        <end position="295"/>
    </location>
</feature>
<dbReference type="PANTHER" id="PTHR34390">
    <property type="entry name" value="UPF0442 PROTEIN YJJB-RELATED"/>
    <property type="match status" value="1"/>
</dbReference>
<feature type="transmembrane region" description="Helical" evidence="7">
    <location>
        <begin position="362"/>
        <end position="379"/>
    </location>
</feature>
<keyword evidence="3 7" id="KW-0812">Transmembrane</keyword>
<evidence type="ECO:0000256" key="1">
    <source>
        <dbReference type="ARBA" id="ARBA00004651"/>
    </source>
</evidence>
<evidence type="ECO:0000256" key="5">
    <source>
        <dbReference type="ARBA" id="ARBA00023136"/>
    </source>
</evidence>
<evidence type="ECO:0000313" key="11">
    <source>
        <dbReference type="Proteomes" id="UP001232536"/>
    </source>
</evidence>
<dbReference type="RefSeq" id="WP_304601462.1">
    <property type="nucleotide sequence ID" value="NZ_JAUQYO010000001.1"/>
</dbReference>
<feature type="transmembrane region" description="Helical" evidence="7">
    <location>
        <begin position="271"/>
        <end position="293"/>
    </location>
</feature>
<keyword evidence="5 7" id="KW-0472">Membrane</keyword>
<evidence type="ECO:0000256" key="6">
    <source>
        <dbReference type="ARBA" id="ARBA00034125"/>
    </source>
</evidence>
<dbReference type="InterPro" id="IPR024528">
    <property type="entry name" value="ThrE_2"/>
</dbReference>
<organism evidence="10 11">
    <name type="scientific">Actinotalea lenta</name>
    <dbReference type="NCBI Taxonomy" id="3064654"/>
    <lineage>
        <taxon>Bacteria</taxon>
        <taxon>Bacillati</taxon>
        <taxon>Actinomycetota</taxon>
        <taxon>Actinomycetes</taxon>
        <taxon>Micrococcales</taxon>
        <taxon>Cellulomonadaceae</taxon>
        <taxon>Actinotalea</taxon>
    </lineage>
</organism>
<comment type="similarity">
    <text evidence="6">Belongs to the ThrE exporter (TC 2.A.79) family.</text>
</comment>
<comment type="subcellular location">
    <subcellularLocation>
        <location evidence="1">Cell membrane</location>
        <topology evidence="1">Multi-pass membrane protein</topology>
    </subcellularLocation>
</comment>
<evidence type="ECO:0000256" key="4">
    <source>
        <dbReference type="ARBA" id="ARBA00022989"/>
    </source>
</evidence>
<reference evidence="10 11" key="1">
    <citation type="submission" date="2023-07" db="EMBL/GenBank/DDBJ databases">
        <title>Description of novel actinomycetes strains, isolated from tidal flat sediment.</title>
        <authorList>
            <person name="Lu C."/>
        </authorList>
    </citation>
    <scope>NUCLEOTIDE SEQUENCE [LARGE SCALE GENOMIC DNA]</scope>
    <source>
        <strain evidence="10 11">SYSU T00b441</strain>
    </source>
</reference>
<keyword evidence="2" id="KW-1003">Cell membrane</keyword>